<sequence length="683" mass="71484">MPLGFLAPFFLAGLALIAVPVLVHLTRRDRATPTAFPSLMFVRRLPQPTTKRRRLRDPLLLLLRVLALALLAFAFARPLLDRARRGVLPGAGGRELVVLLDRSYSMGTPGRWDRAQDAARRALATLGPADRASVVLFDAGPAVAAEHVGAAAARAAVDSAHVGNGPTRYAPALARAAQILAASPLPRREALLVSDFQRAGWHASAAARLPDGARLTWADVGGAAPSDVAVAGVDLRRETTPEGERVRPVARVVLPNGGAPRTVPVSLAVNGRPTQTIAARVAPGGAASVTFDPIPVPPGWSSGTVMLPTDSLPADDRFHFTFARGQTLRVLLVRGEGHDGDAELYLRRALGVGDTPPIGVDVASPSALGAGTLAGHALVILHDAPVRGAGGRVLADWVRRGGGLLVALGETSAPEAWEPALAELLPGRPGAVVDRSDVGGAHLASYERTHPALAAFAAPHSGDLALPRVLRRRALTLASDAQVLARFEDGAPALVERPAGKGRVLLWASTLDNWWTDLPLDPVYVPLVRQLATHTARVLPAAPAYLVGQTIDPSSVSDDAAPEWVVESPSGRRQHVGADGIPGLATLAEPGVYRVRPNGSRNDAGVLLAANVDPAEADPTRVPPAEIAAAVGDGSNAPVAAAPAETRAEREARQSLWRYLLIAMLALLVAETVVASRRPRLAR</sequence>
<keyword evidence="1" id="KW-0472">Membrane</keyword>
<proteinExistence type="predicted"/>
<dbReference type="Gene3D" id="3.40.50.410">
    <property type="entry name" value="von Willebrand factor, type A domain"/>
    <property type="match status" value="1"/>
</dbReference>
<dbReference type="SUPFAM" id="SSF53300">
    <property type="entry name" value="vWA-like"/>
    <property type="match status" value="1"/>
</dbReference>
<feature type="domain" description="VWFA" evidence="2">
    <location>
        <begin position="93"/>
        <end position="254"/>
    </location>
</feature>
<dbReference type="CDD" id="cd00198">
    <property type="entry name" value="vWFA"/>
    <property type="match status" value="1"/>
</dbReference>
<dbReference type="NCBIfam" id="TIGR02226">
    <property type="entry name" value="two_anch"/>
    <property type="match status" value="1"/>
</dbReference>
<dbReference type="SUPFAM" id="SSF52317">
    <property type="entry name" value="Class I glutamine amidotransferase-like"/>
    <property type="match status" value="1"/>
</dbReference>
<dbReference type="InterPro" id="IPR002035">
    <property type="entry name" value="VWF_A"/>
</dbReference>
<name>W0RQL7_9BACT</name>
<dbReference type="OrthoDB" id="9773014at2"/>
<dbReference type="EMBL" id="CP007129">
    <property type="protein sequence ID" value="AHG92747.1"/>
    <property type="molecule type" value="Genomic_DNA"/>
</dbReference>
<feature type="transmembrane region" description="Helical" evidence="1">
    <location>
        <begin position="6"/>
        <end position="25"/>
    </location>
</feature>
<evidence type="ECO:0000259" key="2">
    <source>
        <dbReference type="SMART" id="SM00327"/>
    </source>
</evidence>
<dbReference type="Pfam" id="PF13519">
    <property type="entry name" value="VWA_2"/>
    <property type="match status" value="1"/>
</dbReference>
<dbReference type="Proteomes" id="UP000019151">
    <property type="component" value="Plasmid 1"/>
</dbReference>
<dbReference type="Gene3D" id="3.40.50.880">
    <property type="match status" value="1"/>
</dbReference>
<protein>
    <submittedName>
        <fullName evidence="3">Double-transmembrane region domain protein</fullName>
    </submittedName>
</protein>
<dbReference type="RefSeq" id="WP_025414074.1">
    <property type="nucleotide sequence ID" value="NZ_CP007129.1"/>
</dbReference>
<dbReference type="PANTHER" id="PTHR37464">
    <property type="entry name" value="BLL2463 PROTEIN"/>
    <property type="match status" value="1"/>
</dbReference>
<dbReference type="InterPro" id="IPR036465">
    <property type="entry name" value="vWFA_dom_sf"/>
</dbReference>
<evidence type="ECO:0000313" key="4">
    <source>
        <dbReference type="Proteomes" id="UP000019151"/>
    </source>
</evidence>
<dbReference type="AlphaFoldDB" id="W0RQL7"/>
<dbReference type="InterPro" id="IPR029062">
    <property type="entry name" value="Class_I_gatase-like"/>
</dbReference>
<reference evidence="3 4" key="1">
    <citation type="journal article" date="2014" name="Genome Announc.">
        <title>Genome Sequence and Methylome of Soil Bacterium Gemmatirosa kalamazoonensis KBS708T, a Member of the Rarely Cultivated Gemmatimonadetes Phylum.</title>
        <authorList>
            <person name="Debruyn J.M."/>
            <person name="Radosevich M."/>
            <person name="Wommack K.E."/>
            <person name="Polson S.W."/>
            <person name="Hauser L.J."/>
            <person name="Fawaz M.N."/>
            <person name="Korlach J."/>
            <person name="Tsai Y.C."/>
        </authorList>
    </citation>
    <scope>NUCLEOTIDE SEQUENCE [LARGE SCALE GENOMIC DNA]</scope>
    <source>
        <strain evidence="3 4">KBS708</strain>
        <plasmid evidence="4">Plasmid 1</plasmid>
    </source>
</reference>
<dbReference type="HOGENOM" id="CLU_017817_0_0_0"/>
<keyword evidence="1" id="KW-1133">Transmembrane helix</keyword>
<gene>
    <name evidence="3" type="ORF">J421_5212</name>
</gene>
<evidence type="ECO:0000256" key="1">
    <source>
        <dbReference type="SAM" id="Phobius"/>
    </source>
</evidence>
<evidence type="ECO:0000313" key="3">
    <source>
        <dbReference type="EMBL" id="AHG92747.1"/>
    </source>
</evidence>
<keyword evidence="1 3" id="KW-0812">Transmembrane</keyword>
<accession>W0RQL7</accession>
<dbReference type="KEGG" id="gba:J421_5212"/>
<organism evidence="3 4">
    <name type="scientific">Gemmatirosa kalamazoonensis</name>
    <dbReference type="NCBI Taxonomy" id="861299"/>
    <lineage>
        <taxon>Bacteria</taxon>
        <taxon>Pseudomonadati</taxon>
        <taxon>Gemmatimonadota</taxon>
        <taxon>Gemmatimonadia</taxon>
        <taxon>Gemmatimonadales</taxon>
        <taxon>Gemmatimonadaceae</taxon>
        <taxon>Gemmatirosa</taxon>
    </lineage>
</organism>
<dbReference type="InterPro" id="IPR011933">
    <property type="entry name" value="Double_TM_dom"/>
</dbReference>
<keyword evidence="4" id="KW-1185">Reference proteome</keyword>
<feature type="transmembrane region" description="Helical" evidence="1">
    <location>
        <begin position="61"/>
        <end position="80"/>
    </location>
</feature>
<feature type="transmembrane region" description="Helical" evidence="1">
    <location>
        <begin position="656"/>
        <end position="675"/>
    </location>
</feature>
<dbReference type="PANTHER" id="PTHR37464:SF1">
    <property type="entry name" value="BLL2463 PROTEIN"/>
    <property type="match status" value="1"/>
</dbReference>
<geneLocation type="plasmid" evidence="3 4">
    <name>1</name>
</geneLocation>
<dbReference type="SMART" id="SM00327">
    <property type="entry name" value="VWA"/>
    <property type="match status" value="1"/>
</dbReference>
<dbReference type="InterPro" id="IPR024163">
    <property type="entry name" value="Aerotolerance_reg_N"/>
</dbReference>
<keyword evidence="3" id="KW-0614">Plasmid</keyword>
<dbReference type="Pfam" id="PF07584">
    <property type="entry name" value="BatA"/>
    <property type="match status" value="1"/>
</dbReference>
<dbReference type="InParanoid" id="W0RQL7"/>